<sequence length="295" mass="31578">MSLKTPSVTQPNPGYIDPVTFESLYYFNQNFVRARTRCRRSPSCSSRLSMNEAVRWGKIYLVETQPRTDAGNASALSSENRGEEELREGDRATKPHGVEGMKAEKAAVAVAVGGGDEWRCRKHPVARSGGGVCPHCLRDRLLRLCPNCAHVRPCPCTCASPSSSSSASGDAVGRVHTLIEREHRIARSRSVAASSSLGAASTASAAAGAVGGRRKARVWGWPPFWKAAARDGVAAAEDEEEEEGLGLARSSSVSATVVEAKAAAAAAKARWGWHFPSPLKAFRHRRSSVSIPERG</sequence>
<keyword evidence="3" id="KW-1185">Reference proteome</keyword>
<dbReference type="Proteomes" id="UP000006038">
    <property type="component" value="Unassembled WGS sequence"/>
</dbReference>
<evidence type="ECO:0000313" key="3">
    <source>
        <dbReference type="Proteomes" id="UP000006038"/>
    </source>
</evidence>
<dbReference type="PANTHER" id="PTHR34197">
    <property type="entry name" value="OS04G0591300 PROTEIN"/>
    <property type="match status" value="1"/>
</dbReference>
<dbReference type="AlphaFoldDB" id="J3LG15"/>
<evidence type="ECO:0000256" key="1">
    <source>
        <dbReference type="SAM" id="MobiDB-lite"/>
    </source>
</evidence>
<evidence type="ECO:0000313" key="2">
    <source>
        <dbReference type="EnsemblPlants" id="OB02G35820.1"/>
    </source>
</evidence>
<name>J3LG15_ORYBR</name>
<dbReference type="eggNOG" id="ENOG502S0S0">
    <property type="taxonomic scope" value="Eukaryota"/>
</dbReference>
<feature type="compositionally biased region" description="Basic and acidic residues" evidence="1">
    <location>
        <begin position="80"/>
        <end position="96"/>
    </location>
</feature>
<proteinExistence type="predicted"/>
<accession>J3LG15</accession>
<dbReference type="OMA" id="PHCANER"/>
<protein>
    <submittedName>
        <fullName evidence="2">Uncharacterized protein</fullName>
    </submittedName>
</protein>
<dbReference type="STRING" id="4533.J3LG15"/>
<dbReference type="HOGENOM" id="CLU_944521_0_0_1"/>
<reference evidence="2" key="1">
    <citation type="submission" date="2013-04" db="UniProtKB">
        <authorList>
            <consortium name="EnsemblPlants"/>
        </authorList>
    </citation>
    <scope>IDENTIFICATION</scope>
</reference>
<feature type="region of interest" description="Disordered" evidence="1">
    <location>
        <begin position="69"/>
        <end position="96"/>
    </location>
</feature>
<dbReference type="Gramene" id="OB02G35820.1">
    <property type="protein sequence ID" value="OB02G35820.1"/>
    <property type="gene ID" value="OB02G35820"/>
</dbReference>
<dbReference type="PANTHER" id="PTHR34197:SF1">
    <property type="entry name" value="OS02G0693000 PROTEIN"/>
    <property type="match status" value="1"/>
</dbReference>
<dbReference type="EnsemblPlants" id="OB02G35820.1">
    <property type="protein sequence ID" value="OB02G35820.1"/>
    <property type="gene ID" value="OB02G35820"/>
</dbReference>
<organism evidence="2">
    <name type="scientific">Oryza brachyantha</name>
    <name type="common">malo sina</name>
    <dbReference type="NCBI Taxonomy" id="4533"/>
    <lineage>
        <taxon>Eukaryota</taxon>
        <taxon>Viridiplantae</taxon>
        <taxon>Streptophyta</taxon>
        <taxon>Embryophyta</taxon>
        <taxon>Tracheophyta</taxon>
        <taxon>Spermatophyta</taxon>
        <taxon>Magnoliopsida</taxon>
        <taxon>Liliopsida</taxon>
        <taxon>Poales</taxon>
        <taxon>Poaceae</taxon>
        <taxon>BOP clade</taxon>
        <taxon>Oryzoideae</taxon>
        <taxon>Oryzeae</taxon>
        <taxon>Oryzinae</taxon>
        <taxon>Oryza</taxon>
    </lineage>
</organism>